<comment type="cofactor">
    <cofactor evidence="13">
        <name>[2Fe-2S] cluster</name>
        <dbReference type="ChEBI" id="CHEBI:190135"/>
    </cofactor>
</comment>
<dbReference type="InterPro" id="IPR013352">
    <property type="entry name" value="Fe_hydrogenase_subset"/>
</dbReference>
<sequence>MTDKKHMIIDGQIVNFDKEQNILAVIRKAGIDLPTFCYYSELSIYGACRMCVVEDEWGGIIASCSTPPRDKMKIKTNTPQLFRYRKMILELLLASHCRDCTTCPKNGKCRLQELALRFGIDSVRFENTKKEAVVDDSALSIIRDSSKCILCGDCVRMCSEIQNVGAIDFAYRGSDMTVSTAWGKPLAETNCVNCGQCASVCPTGAIVIRNCTQKFWDAIYDDSKRVVVQFAPAVRVALGDEFGLEPGTNVAGKIVGALRKMGVDEVYDTTMGADLTVMEESKEFVKKYKAGKKLPLFTSCCPAWVKYAEHEHPELVEQISTCKSPMQIFSAVIKEHFKQVQEVDGKETVVFAIMPCTAKKDEQVRPEFIYEDGSRDTDGVITTQEFASILKQAGIVFEDVEPEAADMPFGITSGAGVIFGVTGGVAEAVIRRVVDDKSNNMLHNIAYTGVRGMEGIKEASIPYGEGRVKIAVVNGLANAEKLIEQIEIGEAEYDFVEVMACPGGCIAGAGQPFTRMEGKKERAKGLYDADKLSQVKRSEENPVMMALYGGILKNKTHELLHVDYNKREEVAK</sequence>
<feature type="domain" description="4Fe-4S His(Cys)3-ligated-type" evidence="15">
    <location>
        <begin position="80"/>
        <end position="119"/>
    </location>
</feature>
<evidence type="ECO:0000256" key="10">
    <source>
        <dbReference type="ARBA" id="ARBA00023014"/>
    </source>
</evidence>
<evidence type="ECO:0000256" key="8">
    <source>
        <dbReference type="ARBA" id="ARBA00022967"/>
    </source>
</evidence>
<dbReference type="FunFam" id="3.10.20.740:FF:000004">
    <property type="entry name" value="NADH-quinone oxidoreductase"/>
    <property type="match status" value="1"/>
</dbReference>
<dbReference type="Gene3D" id="3.10.20.740">
    <property type="match status" value="1"/>
</dbReference>
<evidence type="ECO:0000256" key="13">
    <source>
        <dbReference type="ARBA" id="ARBA00034078"/>
    </source>
</evidence>
<keyword evidence="6" id="KW-0479">Metal-binding</keyword>
<evidence type="ECO:0000256" key="9">
    <source>
        <dbReference type="ARBA" id="ARBA00023004"/>
    </source>
</evidence>
<dbReference type="PROSITE" id="PS00198">
    <property type="entry name" value="4FE4S_FER_1"/>
    <property type="match status" value="1"/>
</dbReference>
<dbReference type="Pfam" id="PF13510">
    <property type="entry name" value="Fer2_4"/>
    <property type="match status" value="1"/>
</dbReference>
<keyword evidence="4" id="KW-0004">4Fe-4S</keyword>
<evidence type="ECO:0000259" key="15">
    <source>
        <dbReference type="PROSITE" id="PS51839"/>
    </source>
</evidence>
<comment type="similarity">
    <text evidence="3">Belongs to the complex I 75 kDa subunit family.</text>
</comment>
<dbReference type="InterPro" id="IPR036010">
    <property type="entry name" value="2Fe-2S_ferredoxin-like_sf"/>
</dbReference>
<keyword evidence="10" id="KW-0411">Iron-sulfur</keyword>
<dbReference type="Gene3D" id="4.10.260.20">
    <property type="entry name" value="Iron hydrogenase, small subunit"/>
    <property type="match status" value="1"/>
</dbReference>
<dbReference type="InterPro" id="IPR000283">
    <property type="entry name" value="NADH_UbQ_OxRdtase_75kDa_su_CS"/>
</dbReference>
<protein>
    <submittedName>
        <fullName evidence="16">[FeFe] hydrogenase, group A</fullName>
    </submittedName>
</protein>
<evidence type="ECO:0000313" key="16">
    <source>
        <dbReference type="EMBL" id="XCC63126.1"/>
    </source>
</evidence>
<dbReference type="InterPro" id="IPR009016">
    <property type="entry name" value="Fe_hydrogenase"/>
</dbReference>
<keyword evidence="11" id="KW-0520">NAD</keyword>
<keyword evidence="9" id="KW-0408">Iron</keyword>
<keyword evidence="7" id="KW-0677">Repeat</keyword>
<dbReference type="InterPro" id="IPR003149">
    <property type="entry name" value="Fe_hydrogenase_ssu"/>
</dbReference>
<dbReference type="PROSITE" id="PS00641">
    <property type="entry name" value="COMPLEX1_75K_1"/>
    <property type="match status" value="1"/>
</dbReference>
<proteinExistence type="inferred from homology"/>
<dbReference type="AlphaFoldDB" id="A0AAU8ABK3"/>
<dbReference type="GO" id="GO:0051537">
    <property type="term" value="F:2 iron, 2 sulfur cluster binding"/>
    <property type="evidence" value="ECO:0007669"/>
    <property type="project" value="UniProtKB-KW"/>
</dbReference>
<evidence type="ECO:0000256" key="5">
    <source>
        <dbReference type="ARBA" id="ARBA00022714"/>
    </source>
</evidence>
<dbReference type="GO" id="GO:0042773">
    <property type="term" value="P:ATP synthesis coupled electron transport"/>
    <property type="evidence" value="ECO:0007669"/>
    <property type="project" value="InterPro"/>
</dbReference>
<keyword evidence="12" id="KW-0472">Membrane</keyword>
<comment type="cofactor">
    <cofactor evidence="1">
        <name>[4Fe-4S] cluster</name>
        <dbReference type="ChEBI" id="CHEBI:49883"/>
    </cofactor>
</comment>
<dbReference type="SMART" id="SM00929">
    <property type="entry name" value="NADH-G_4Fe-4S_3"/>
    <property type="match status" value="1"/>
</dbReference>
<evidence type="ECO:0000256" key="7">
    <source>
        <dbReference type="ARBA" id="ARBA00022737"/>
    </source>
</evidence>
<dbReference type="PROSITE" id="PS51839">
    <property type="entry name" value="4FE4S_HC3"/>
    <property type="match status" value="1"/>
</dbReference>
<evidence type="ECO:0000256" key="12">
    <source>
        <dbReference type="ARBA" id="ARBA00023136"/>
    </source>
</evidence>
<organism evidence="16">
    <name type="scientific">Christensenella massiliensis</name>
    <dbReference type="NCBI Taxonomy" id="1805714"/>
    <lineage>
        <taxon>Bacteria</taxon>
        <taxon>Bacillati</taxon>
        <taxon>Bacillota</taxon>
        <taxon>Clostridia</taxon>
        <taxon>Christensenellales</taxon>
        <taxon>Christensenellaceae</taxon>
        <taxon>Christensenella</taxon>
    </lineage>
</organism>
<dbReference type="GO" id="GO:0008137">
    <property type="term" value="F:NADH dehydrogenase (ubiquinone) activity"/>
    <property type="evidence" value="ECO:0007669"/>
    <property type="project" value="InterPro"/>
</dbReference>
<dbReference type="EMBL" id="CP117826">
    <property type="protein sequence ID" value="XCC63126.1"/>
    <property type="molecule type" value="Genomic_DNA"/>
</dbReference>
<dbReference type="GO" id="GO:0051539">
    <property type="term" value="F:4 iron, 4 sulfur cluster binding"/>
    <property type="evidence" value="ECO:0007669"/>
    <property type="project" value="UniProtKB-KW"/>
</dbReference>
<dbReference type="GO" id="GO:0005506">
    <property type="term" value="F:iron ion binding"/>
    <property type="evidence" value="ECO:0007669"/>
    <property type="project" value="InterPro"/>
</dbReference>
<dbReference type="NCBIfam" id="TIGR02512">
    <property type="entry name" value="FeFe_hydrog_A"/>
    <property type="match status" value="1"/>
</dbReference>
<dbReference type="InterPro" id="IPR019574">
    <property type="entry name" value="NADH_UbQ_OxRdtase_Gsu_4Fe4S-bd"/>
</dbReference>
<dbReference type="Gene3D" id="3.40.50.1780">
    <property type="match status" value="1"/>
</dbReference>
<dbReference type="Gene3D" id="3.30.70.20">
    <property type="match status" value="1"/>
</dbReference>
<dbReference type="SUPFAM" id="SSF53920">
    <property type="entry name" value="Fe-only hydrogenase"/>
    <property type="match status" value="1"/>
</dbReference>
<dbReference type="Pfam" id="PF10588">
    <property type="entry name" value="NADH-G_4Fe-4S_3"/>
    <property type="match status" value="1"/>
</dbReference>
<dbReference type="PROSITE" id="PS51379">
    <property type="entry name" value="4FE4S_FER_2"/>
    <property type="match status" value="2"/>
</dbReference>
<dbReference type="SMART" id="SM00902">
    <property type="entry name" value="Fe_hyd_SSU"/>
    <property type="match status" value="1"/>
</dbReference>
<gene>
    <name evidence="16" type="ORF">PUP29_04215</name>
</gene>
<dbReference type="RefSeq" id="WP_079547023.1">
    <property type="nucleotide sequence ID" value="NZ_CP117826.1"/>
</dbReference>
<dbReference type="SUPFAM" id="SSF54292">
    <property type="entry name" value="2Fe-2S ferredoxin-like"/>
    <property type="match status" value="1"/>
</dbReference>
<feature type="domain" description="4Fe-4S ferredoxin-type" evidence="14">
    <location>
        <begin position="183"/>
        <end position="211"/>
    </location>
</feature>
<dbReference type="InterPro" id="IPR017900">
    <property type="entry name" value="4Fe4S_Fe_S_CS"/>
</dbReference>
<evidence type="ECO:0000259" key="14">
    <source>
        <dbReference type="PROSITE" id="PS51379"/>
    </source>
</evidence>
<dbReference type="Pfam" id="PF02906">
    <property type="entry name" value="Fe_hyd_lg_C"/>
    <property type="match status" value="1"/>
</dbReference>
<evidence type="ECO:0000256" key="1">
    <source>
        <dbReference type="ARBA" id="ARBA00001966"/>
    </source>
</evidence>
<keyword evidence="5" id="KW-0001">2Fe-2S</keyword>
<feature type="domain" description="4Fe-4S ferredoxin-type" evidence="14">
    <location>
        <begin position="139"/>
        <end position="169"/>
    </location>
</feature>
<evidence type="ECO:0000256" key="4">
    <source>
        <dbReference type="ARBA" id="ARBA00022485"/>
    </source>
</evidence>
<evidence type="ECO:0000256" key="6">
    <source>
        <dbReference type="ARBA" id="ARBA00022723"/>
    </source>
</evidence>
<dbReference type="InterPro" id="IPR001041">
    <property type="entry name" value="2Fe-2S_ferredoxin-type"/>
</dbReference>
<dbReference type="Gene3D" id="3.40.950.10">
    <property type="entry name" value="Fe-only Hydrogenase (Larger Subunit), Chain L, domain 3"/>
    <property type="match status" value="1"/>
</dbReference>
<dbReference type="Pfam" id="PF02256">
    <property type="entry name" value="Fe_hyd_SSU"/>
    <property type="match status" value="1"/>
</dbReference>
<evidence type="ECO:0000256" key="3">
    <source>
        <dbReference type="ARBA" id="ARBA00005404"/>
    </source>
</evidence>
<keyword evidence="8" id="KW-1278">Translocase</keyword>
<reference evidence="16" key="1">
    <citation type="submission" date="2023-02" db="EMBL/GenBank/DDBJ databases">
        <title>Gut commensal Christensenella minuta modulates host metabolism via a new class of secondary bile acids.</title>
        <authorList>
            <person name="Liu C."/>
        </authorList>
    </citation>
    <scope>NUCLEOTIDE SEQUENCE</scope>
    <source>
        <strain evidence="16">CA70</strain>
    </source>
</reference>
<comment type="subcellular location">
    <subcellularLocation>
        <location evidence="2">Membrane</location>
    </subcellularLocation>
</comment>
<dbReference type="InterPro" id="IPR050340">
    <property type="entry name" value="Cytosolic_Fe-S_CAF"/>
</dbReference>
<dbReference type="PANTHER" id="PTHR11615">
    <property type="entry name" value="NITRATE, FORMATE, IRON DEHYDROGENASE"/>
    <property type="match status" value="1"/>
</dbReference>
<dbReference type="Pfam" id="PF12838">
    <property type="entry name" value="Fer4_7"/>
    <property type="match status" value="1"/>
</dbReference>
<dbReference type="InterPro" id="IPR036991">
    <property type="entry name" value="Fe_hydrogenase_ssu_sf"/>
</dbReference>
<dbReference type="SUPFAM" id="SSF54862">
    <property type="entry name" value="4Fe-4S ferredoxins"/>
    <property type="match status" value="1"/>
</dbReference>
<dbReference type="GO" id="GO:0016020">
    <property type="term" value="C:membrane"/>
    <property type="evidence" value="ECO:0007669"/>
    <property type="project" value="UniProtKB-SubCell"/>
</dbReference>
<dbReference type="FunFam" id="3.30.70.20:FF:000035">
    <property type="entry name" value="Iron hydrogenase 1"/>
    <property type="match status" value="1"/>
</dbReference>
<dbReference type="GO" id="GO:0008901">
    <property type="term" value="F:ferredoxin hydrogenase activity"/>
    <property type="evidence" value="ECO:0007669"/>
    <property type="project" value="InterPro"/>
</dbReference>
<evidence type="ECO:0000256" key="11">
    <source>
        <dbReference type="ARBA" id="ARBA00023027"/>
    </source>
</evidence>
<dbReference type="InterPro" id="IPR017896">
    <property type="entry name" value="4Fe4S_Fe-S-bd"/>
</dbReference>
<name>A0AAU8ABK3_9FIRM</name>
<accession>A0AAU8ABK3</accession>
<evidence type="ECO:0000256" key="2">
    <source>
        <dbReference type="ARBA" id="ARBA00004370"/>
    </source>
</evidence>
<dbReference type="CDD" id="cd00207">
    <property type="entry name" value="fer2"/>
    <property type="match status" value="1"/>
</dbReference>
<dbReference type="InterPro" id="IPR004108">
    <property type="entry name" value="Fe_hydrogenase_lsu_C"/>
</dbReference>